<feature type="region of interest" description="Disordered" evidence="1">
    <location>
        <begin position="23"/>
        <end position="74"/>
    </location>
</feature>
<dbReference type="EMBL" id="ATLV01024268">
    <property type="status" value="NOT_ANNOTATED_CDS"/>
    <property type="molecule type" value="Genomic_DNA"/>
</dbReference>
<reference evidence="2 4" key="1">
    <citation type="journal article" date="2014" name="BMC Genomics">
        <title>Genome sequence of Anopheles sinensis provides insight into genetics basis of mosquito competence for malaria parasites.</title>
        <authorList>
            <person name="Zhou D."/>
            <person name="Zhang D."/>
            <person name="Ding G."/>
            <person name="Shi L."/>
            <person name="Hou Q."/>
            <person name="Ye Y."/>
            <person name="Xu Y."/>
            <person name="Zhou H."/>
            <person name="Xiong C."/>
            <person name="Li S."/>
            <person name="Yu J."/>
            <person name="Hong S."/>
            <person name="Yu X."/>
            <person name="Zou P."/>
            <person name="Chen C."/>
            <person name="Chang X."/>
            <person name="Wang W."/>
            <person name="Lv Y."/>
            <person name="Sun Y."/>
            <person name="Ma L."/>
            <person name="Shen B."/>
            <person name="Zhu C."/>
        </authorList>
    </citation>
    <scope>NUCLEOTIDE SEQUENCE [LARGE SCALE GENOMIC DNA]</scope>
</reference>
<accession>A0A084WLQ3</accession>
<evidence type="ECO:0000313" key="2">
    <source>
        <dbReference type="EMBL" id="KFB51147.1"/>
    </source>
</evidence>
<keyword evidence="4" id="KW-1185">Reference proteome</keyword>
<dbReference type="EnsemblMetazoa" id="ASIC019316-RA">
    <property type="protein sequence ID" value="ASIC019316-PA"/>
    <property type="gene ID" value="ASIC019316"/>
</dbReference>
<name>A0A084WLQ3_ANOSI</name>
<reference evidence="3" key="2">
    <citation type="submission" date="2020-05" db="UniProtKB">
        <authorList>
            <consortium name="EnsemblMetazoa"/>
        </authorList>
    </citation>
    <scope>IDENTIFICATION</scope>
</reference>
<evidence type="ECO:0000256" key="1">
    <source>
        <dbReference type="SAM" id="MobiDB-lite"/>
    </source>
</evidence>
<dbReference type="VEuPathDB" id="VectorBase:ASIC019316"/>
<dbReference type="AlphaFoldDB" id="A0A084WLQ3"/>
<proteinExistence type="predicted"/>
<organism evidence="2">
    <name type="scientific">Anopheles sinensis</name>
    <name type="common">Mosquito</name>
    <dbReference type="NCBI Taxonomy" id="74873"/>
    <lineage>
        <taxon>Eukaryota</taxon>
        <taxon>Metazoa</taxon>
        <taxon>Ecdysozoa</taxon>
        <taxon>Arthropoda</taxon>
        <taxon>Hexapoda</taxon>
        <taxon>Insecta</taxon>
        <taxon>Pterygota</taxon>
        <taxon>Neoptera</taxon>
        <taxon>Endopterygota</taxon>
        <taxon>Diptera</taxon>
        <taxon>Nematocera</taxon>
        <taxon>Culicoidea</taxon>
        <taxon>Culicidae</taxon>
        <taxon>Anophelinae</taxon>
        <taxon>Anopheles</taxon>
    </lineage>
</organism>
<evidence type="ECO:0000313" key="4">
    <source>
        <dbReference type="Proteomes" id="UP000030765"/>
    </source>
</evidence>
<evidence type="ECO:0000313" key="3">
    <source>
        <dbReference type="EnsemblMetazoa" id="ASIC019316-PA"/>
    </source>
</evidence>
<protein>
    <submittedName>
        <fullName evidence="2 3">Uncharacterized protein</fullName>
    </submittedName>
</protein>
<dbReference type="EMBL" id="KE525351">
    <property type="protein sequence ID" value="KFB51147.1"/>
    <property type="molecule type" value="Genomic_DNA"/>
</dbReference>
<feature type="region of interest" description="Disordered" evidence="1">
    <location>
        <begin position="102"/>
        <end position="128"/>
    </location>
</feature>
<sequence>MSKTRKKRESLFDRRRRVLIRNASKRSMHSIDSRRLLQPVATGTNGVEGGGKRNKRDMHRPTTARLRTFPGPPPPPWFIIISTKPVHRTVLELGDWHDCKAWQQPEGTSEEPPRSRNLFGEVRDRDRF</sequence>
<gene>
    <name evidence="2" type="ORF">ZHAS_00019316</name>
</gene>
<dbReference type="Proteomes" id="UP000030765">
    <property type="component" value="Unassembled WGS sequence"/>
</dbReference>